<name>A0A5P3VIQ7_9BURK</name>
<dbReference type="Proteomes" id="UP000325743">
    <property type="component" value="Chromosome 1"/>
</dbReference>
<dbReference type="InterPro" id="IPR009739">
    <property type="entry name" value="LprI-like_N"/>
</dbReference>
<evidence type="ECO:0000256" key="1">
    <source>
        <dbReference type="SAM" id="SignalP"/>
    </source>
</evidence>
<proteinExistence type="predicted"/>
<dbReference type="PIRSF" id="PIRSF037256">
    <property type="entry name" value="UCP037256"/>
    <property type="match status" value="1"/>
</dbReference>
<dbReference type="PANTHER" id="PTHR37549:SF1">
    <property type="entry name" value="LIPOPROTEIN LPRI"/>
    <property type="match status" value="1"/>
</dbReference>
<dbReference type="EMBL" id="CP032518">
    <property type="protein sequence ID" value="QEZ45131.1"/>
    <property type="molecule type" value="Genomic_DNA"/>
</dbReference>
<gene>
    <name evidence="3" type="ORF">D2917_06805</name>
</gene>
<reference evidence="3 4" key="1">
    <citation type="submission" date="2018-09" db="EMBL/GenBank/DDBJ databases">
        <title>Complete genome sequence of Cupriavidus oxalaticus T2, a bacterium capable of phenol tolerance and degradation.</title>
        <authorList>
            <person name="Yan J."/>
        </authorList>
    </citation>
    <scope>NUCLEOTIDE SEQUENCE [LARGE SCALE GENOMIC DNA]</scope>
    <source>
        <strain evidence="3 4">T2</strain>
    </source>
</reference>
<organism evidence="3 4">
    <name type="scientific">Cupriavidus oxalaticus</name>
    <dbReference type="NCBI Taxonomy" id="96344"/>
    <lineage>
        <taxon>Bacteria</taxon>
        <taxon>Pseudomonadati</taxon>
        <taxon>Pseudomonadota</taxon>
        <taxon>Betaproteobacteria</taxon>
        <taxon>Burkholderiales</taxon>
        <taxon>Burkholderiaceae</taxon>
        <taxon>Cupriavidus</taxon>
    </lineage>
</organism>
<feature type="chain" id="PRO_5024913704" evidence="1">
    <location>
        <begin position="24"/>
        <end position="114"/>
    </location>
</feature>
<dbReference type="Pfam" id="PF07007">
    <property type="entry name" value="LprI"/>
    <property type="match status" value="1"/>
</dbReference>
<feature type="domain" description="Lysozyme inhibitor LprI-like N-terminal" evidence="2">
    <location>
        <begin position="36"/>
        <end position="103"/>
    </location>
</feature>
<dbReference type="RefSeq" id="WP_151070089.1">
    <property type="nucleotide sequence ID" value="NZ_CP032518.1"/>
</dbReference>
<evidence type="ECO:0000313" key="4">
    <source>
        <dbReference type="Proteomes" id="UP000325743"/>
    </source>
</evidence>
<dbReference type="InterPro" id="IPR017160">
    <property type="entry name" value="UCP037256"/>
</dbReference>
<dbReference type="InterPro" id="IPR052755">
    <property type="entry name" value="Lysozyme_Inhibitor_LprI"/>
</dbReference>
<dbReference type="PANTHER" id="PTHR37549">
    <property type="entry name" value="LIPOPROTEIN LPRI"/>
    <property type="match status" value="1"/>
</dbReference>
<evidence type="ECO:0000313" key="3">
    <source>
        <dbReference type="EMBL" id="QEZ45131.1"/>
    </source>
</evidence>
<keyword evidence="1" id="KW-0732">Signal</keyword>
<accession>A0A5P3VIQ7</accession>
<dbReference type="AlphaFoldDB" id="A0A5P3VIQ7"/>
<feature type="signal peptide" evidence="1">
    <location>
        <begin position="1"/>
        <end position="23"/>
    </location>
</feature>
<sequence length="114" mass="13002">MRKRHRLFFLALLGALAAPAAGAASFDCGKARLSDEIAICADRSLNDKDVELATKYKLLSGLFAMGVRGTMQDEQRAWLRQRRQCGRNVECLKQRYNERLGELDRVYEEIQKPL</sequence>
<evidence type="ECO:0000259" key="2">
    <source>
        <dbReference type="Pfam" id="PF07007"/>
    </source>
</evidence>
<protein>
    <submittedName>
        <fullName evidence="3">DUF1311 domain-containing protein</fullName>
    </submittedName>
</protein>
<dbReference type="Gene3D" id="1.20.1270.180">
    <property type="match status" value="1"/>
</dbReference>
<dbReference type="GO" id="GO:0005576">
    <property type="term" value="C:extracellular region"/>
    <property type="evidence" value="ECO:0007669"/>
    <property type="project" value="TreeGrafter"/>
</dbReference>